<proteinExistence type="predicted"/>
<dbReference type="Proteomes" id="UP000230233">
    <property type="component" value="Unassembled WGS sequence"/>
</dbReference>
<keyword evidence="3" id="KW-1185">Reference proteome</keyword>
<protein>
    <submittedName>
        <fullName evidence="2">Uncharacterized protein</fullName>
    </submittedName>
</protein>
<dbReference type="AlphaFoldDB" id="A0A2G5SF82"/>
<organism evidence="2 3">
    <name type="scientific">Caenorhabditis nigoni</name>
    <dbReference type="NCBI Taxonomy" id="1611254"/>
    <lineage>
        <taxon>Eukaryota</taxon>
        <taxon>Metazoa</taxon>
        <taxon>Ecdysozoa</taxon>
        <taxon>Nematoda</taxon>
        <taxon>Chromadorea</taxon>
        <taxon>Rhabditida</taxon>
        <taxon>Rhabditina</taxon>
        <taxon>Rhabditomorpha</taxon>
        <taxon>Rhabditoidea</taxon>
        <taxon>Rhabditidae</taxon>
        <taxon>Peloderinae</taxon>
        <taxon>Caenorhabditis</taxon>
    </lineage>
</organism>
<reference evidence="3" key="1">
    <citation type="submission" date="2017-10" db="EMBL/GenBank/DDBJ databases">
        <title>Rapid genome shrinkage in a self-fertile nematode reveals novel sperm competition proteins.</title>
        <authorList>
            <person name="Yin D."/>
            <person name="Schwarz E.M."/>
            <person name="Thomas C.G."/>
            <person name="Felde R.L."/>
            <person name="Korf I.F."/>
            <person name="Cutter A.D."/>
            <person name="Schartner C.M."/>
            <person name="Ralston E.J."/>
            <person name="Meyer B.J."/>
            <person name="Haag E.S."/>
        </authorList>
    </citation>
    <scope>NUCLEOTIDE SEQUENCE [LARGE SCALE GENOMIC DNA]</scope>
    <source>
        <strain evidence="3">JU1422</strain>
    </source>
</reference>
<gene>
    <name evidence="2" type="ORF">B9Z55_027580</name>
</gene>
<evidence type="ECO:0000256" key="1">
    <source>
        <dbReference type="SAM" id="MobiDB-lite"/>
    </source>
</evidence>
<feature type="compositionally biased region" description="Basic and acidic residues" evidence="1">
    <location>
        <begin position="102"/>
        <end position="128"/>
    </location>
</feature>
<feature type="region of interest" description="Disordered" evidence="1">
    <location>
        <begin position="101"/>
        <end position="128"/>
    </location>
</feature>
<accession>A0A2G5SF82</accession>
<name>A0A2G5SF82_9PELO</name>
<sequence length="128" mass="14592">MTRTLSAEKVLSEKVSELENCKKAYKNGIDAAQADFEKRDPEKCVVSGDKIPEAAKKFMESDQVVKQRTEELSTEKGLKDEEIKELDPDEKALLSQFTRCNGAHEGEPTTKRERLGVKDEKETSRRFR</sequence>
<evidence type="ECO:0000313" key="2">
    <source>
        <dbReference type="EMBL" id="PIC13718.1"/>
    </source>
</evidence>
<dbReference type="EMBL" id="PDUG01000011">
    <property type="protein sequence ID" value="PIC13718.1"/>
    <property type="molecule type" value="Genomic_DNA"/>
</dbReference>
<comment type="caution">
    <text evidence="2">The sequence shown here is derived from an EMBL/GenBank/DDBJ whole genome shotgun (WGS) entry which is preliminary data.</text>
</comment>
<evidence type="ECO:0000313" key="3">
    <source>
        <dbReference type="Proteomes" id="UP000230233"/>
    </source>
</evidence>